<keyword evidence="1" id="KW-0732">Signal</keyword>
<gene>
    <name evidence="2" type="ORF">ABNX05_04950</name>
</gene>
<sequence length="113" mass="12649">MVKKINSSRIIVLSLLTALLLAFSIYPSNHASAAEFKIQNPIPVNNIGKLSVNPSSYYVTVNKTFNSFPPGTIYHSEMRGSFLYGGNLSLFDYAKEGEFNVYYAVYKGYIYAK</sequence>
<evidence type="ECO:0000313" key="2">
    <source>
        <dbReference type="EMBL" id="MEQ6353956.1"/>
    </source>
</evidence>
<dbReference type="RefSeq" id="WP_349658705.1">
    <property type="nucleotide sequence ID" value="NZ_JBEGDG010000002.1"/>
</dbReference>
<dbReference type="EMBL" id="JBEGDG010000002">
    <property type="protein sequence ID" value="MEQ6353956.1"/>
    <property type="molecule type" value="Genomic_DNA"/>
</dbReference>
<dbReference type="Proteomes" id="UP001478862">
    <property type="component" value="Unassembled WGS sequence"/>
</dbReference>
<evidence type="ECO:0000313" key="3">
    <source>
        <dbReference type="Proteomes" id="UP001478862"/>
    </source>
</evidence>
<keyword evidence="3" id="KW-1185">Reference proteome</keyword>
<evidence type="ECO:0000256" key="1">
    <source>
        <dbReference type="SAM" id="SignalP"/>
    </source>
</evidence>
<name>A0ABV1MN77_9BACI</name>
<comment type="caution">
    <text evidence="2">The sequence shown here is derived from an EMBL/GenBank/DDBJ whole genome shotgun (WGS) entry which is preliminary data.</text>
</comment>
<proteinExistence type="predicted"/>
<reference evidence="2 3" key="1">
    <citation type="submission" date="2024-06" db="EMBL/GenBank/DDBJ databases">
        <title>Lysinibacillus zambalefons sp. nov., a Novel Firmicute Isolated from the Poon Bato Zambales Hyperalkaline Spring.</title>
        <authorList>
            <person name="Aja J.A."/>
            <person name="Lazaro J.E.H."/>
            <person name="Llorin L.D."/>
            <person name="Lim K.R."/>
            <person name="Teodosio J."/>
            <person name="Dalisay D.S."/>
        </authorList>
    </citation>
    <scope>NUCLEOTIDE SEQUENCE [LARGE SCALE GENOMIC DNA]</scope>
    <source>
        <strain evidence="2 3">M3</strain>
    </source>
</reference>
<feature type="signal peptide" evidence="1">
    <location>
        <begin position="1"/>
        <end position="33"/>
    </location>
</feature>
<feature type="chain" id="PRO_5045767533" evidence="1">
    <location>
        <begin position="34"/>
        <end position="113"/>
    </location>
</feature>
<accession>A0ABV1MN77</accession>
<organism evidence="2 3">
    <name type="scientific">Lysinibacillus zambalensis</name>
    <dbReference type="NCBI Taxonomy" id="3160866"/>
    <lineage>
        <taxon>Bacteria</taxon>
        <taxon>Bacillati</taxon>
        <taxon>Bacillota</taxon>
        <taxon>Bacilli</taxon>
        <taxon>Bacillales</taxon>
        <taxon>Bacillaceae</taxon>
        <taxon>Lysinibacillus</taxon>
    </lineage>
</organism>
<protein>
    <submittedName>
        <fullName evidence="2">Uncharacterized protein</fullName>
    </submittedName>
</protein>